<feature type="compositionally biased region" description="Polar residues" evidence="13">
    <location>
        <begin position="890"/>
        <end position="903"/>
    </location>
</feature>
<proteinExistence type="predicted"/>
<gene>
    <name evidence="12 15" type="primary">IL16</name>
</gene>
<dbReference type="OrthoDB" id="42382at2759"/>
<dbReference type="GeneTree" id="ENSGT00940000156178"/>
<dbReference type="SMART" id="SM00228">
    <property type="entry name" value="PDZ"/>
    <property type="match status" value="5"/>
</dbReference>
<feature type="compositionally biased region" description="Low complexity" evidence="13">
    <location>
        <begin position="970"/>
        <end position="989"/>
    </location>
</feature>
<keyword evidence="10 12" id="KW-0539">Nucleus</keyword>
<protein>
    <recommendedName>
        <fullName evidence="12">Pro-interleukin-16</fullName>
    </recommendedName>
    <component>
        <recommendedName>
            <fullName evidence="12">Interleukin-16</fullName>
            <shortName evidence="12">IL-16</shortName>
        </recommendedName>
        <alternativeName>
            <fullName evidence="12">Lymphocyte chemoattractant factor</fullName>
            <shortName evidence="12">LCF</shortName>
        </alternativeName>
    </component>
</protein>
<evidence type="ECO:0000313" key="16">
    <source>
        <dbReference type="Proteomes" id="UP000594220"/>
    </source>
</evidence>
<dbReference type="GO" id="GO:0005886">
    <property type="term" value="C:plasma membrane"/>
    <property type="evidence" value="ECO:0007669"/>
    <property type="project" value="Ensembl"/>
</dbReference>
<evidence type="ECO:0000256" key="10">
    <source>
        <dbReference type="ARBA" id="ARBA00023242"/>
    </source>
</evidence>
<feature type="region of interest" description="Disordered" evidence="13">
    <location>
        <begin position="45"/>
        <end position="64"/>
    </location>
</feature>
<evidence type="ECO:0000256" key="2">
    <source>
        <dbReference type="ARBA" id="ARBA00022490"/>
    </source>
</evidence>
<feature type="region of interest" description="Disordered" evidence="13">
    <location>
        <begin position="657"/>
        <end position="678"/>
    </location>
</feature>
<feature type="region of interest" description="Disordered" evidence="13">
    <location>
        <begin position="879"/>
        <end position="939"/>
    </location>
</feature>
<evidence type="ECO:0000256" key="5">
    <source>
        <dbReference type="ARBA" id="ARBA00022525"/>
    </source>
</evidence>
<feature type="domain" description="PDZ" evidence="14">
    <location>
        <begin position="128"/>
        <end position="213"/>
    </location>
</feature>
<keyword evidence="2 12" id="KW-0963">Cytoplasm</keyword>
<evidence type="ECO:0000256" key="12">
    <source>
        <dbReference type="RuleBase" id="RU363135"/>
    </source>
</evidence>
<dbReference type="RefSeq" id="XP_019389246.1">
    <property type="nucleotide sequence ID" value="XM_019533701.1"/>
</dbReference>
<dbReference type="FunFam" id="2.30.42.10:FF:000122">
    <property type="entry name" value="Pro-interleukin-16"/>
    <property type="match status" value="1"/>
</dbReference>
<comment type="function">
    <text evidence="11 12">Interleukin-16 stimulates a migratory response in CD4+ lymphocytes, monocytes, and eosinophils. Primes CD4+ T-cells for IL-2 and IL-15 responsiveness. Also induces T-lymphocyte expression of interleukin 2 receptor. Ligand for CD4.</text>
</comment>
<evidence type="ECO:0000256" key="1">
    <source>
        <dbReference type="ARBA" id="ARBA00004123"/>
    </source>
</evidence>
<keyword evidence="5 12" id="KW-0964">Secreted</keyword>
<dbReference type="Pfam" id="PF00595">
    <property type="entry name" value="PDZ"/>
    <property type="match status" value="5"/>
</dbReference>
<dbReference type="CDD" id="cd06760">
    <property type="entry name" value="PDZ4_PDZD2-PDZ2_hPro-IL-16-like"/>
    <property type="match status" value="1"/>
</dbReference>
<dbReference type="OMA" id="FFTKEAS"/>
<reference evidence="15" key="1">
    <citation type="submission" date="2025-05" db="UniProtKB">
        <authorList>
            <consortium name="Ensembl"/>
        </authorList>
    </citation>
    <scope>IDENTIFICATION</scope>
</reference>
<feature type="compositionally biased region" description="Low complexity" evidence="13">
    <location>
        <begin position="1368"/>
        <end position="1386"/>
    </location>
</feature>
<keyword evidence="6" id="KW-0597">Phosphoprotein</keyword>
<dbReference type="CDD" id="cd06759">
    <property type="entry name" value="PDZ3_PDZD2-PDZ1_hPro-IL-16-like"/>
    <property type="match status" value="1"/>
</dbReference>
<accession>A0A7M4G1K1</accession>
<evidence type="ECO:0000259" key="14">
    <source>
        <dbReference type="PROSITE" id="PS50106"/>
    </source>
</evidence>
<keyword evidence="3 12" id="KW-0145">Chemotaxis</keyword>
<keyword evidence="4 12" id="KW-0202">Cytokine</keyword>
<feature type="compositionally biased region" description="Basic and acidic residues" evidence="13">
    <location>
        <begin position="912"/>
        <end position="931"/>
    </location>
</feature>
<feature type="region of interest" description="Disordered" evidence="13">
    <location>
        <begin position="1362"/>
        <end position="1386"/>
    </location>
</feature>
<keyword evidence="8" id="KW-0805">Transcription regulation</keyword>
<dbReference type="PROSITE" id="PS50106">
    <property type="entry name" value="PDZ"/>
    <property type="match status" value="5"/>
</dbReference>
<dbReference type="FunFam" id="2.30.42.10:FF:000102">
    <property type="entry name" value="Putative pro-interleukin-16"/>
    <property type="match status" value="1"/>
</dbReference>
<dbReference type="Proteomes" id="UP000594220">
    <property type="component" value="Unplaced"/>
</dbReference>
<keyword evidence="9" id="KW-0804">Transcription</keyword>
<dbReference type="Ensembl" id="ENSCPRT00005027473.1">
    <property type="protein sequence ID" value="ENSCPRP00005023535.1"/>
    <property type="gene ID" value="ENSCPRG00005016342.1"/>
</dbReference>
<dbReference type="InterPro" id="IPR036034">
    <property type="entry name" value="PDZ_sf"/>
</dbReference>
<evidence type="ECO:0000256" key="11">
    <source>
        <dbReference type="ARBA" id="ARBA00024706"/>
    </source>
</evidence>
<feature type="compositionally biased region" description="Polar residues" evidence="13">
    <location>
        <begin position="707"/>
        <end position="733"/>
    </location>
</feature>
<dbReference type="GeneID" id="109309091"/>
<dbReference type="Ensembl" id="ENSCPRT00005027493.1">
    <property type="protein sequence ID" value="ENSCPRP00005023549.1"/>
    <property type="gene ID" value="ENSCPRG00005016342.1"/>
</dbReference>
<dbReference type="Gene3D" id="2.30.42.10">
    <property type="match status" value="5"/>
</dbReference>
<dbReference type="InterPro" id="IPR020450">
    <property type="entry name" value="IL-16"/>
</dbReference>
<feature type="region of interest" description="Disordered" evidence="13">
    <location>
        <begin position="1173"/>
        <end position="1199"/>
    </location>
</feature>
<dbReference type="GO" id="GO:0005615">
    <property type="term" value="C:extracellular space"/>
    <property type="evidence" value="ECO:0007669"/>
    <property type="project" value="UniProtKB-KW"/>
</dbReference>
<sequence>MPHKWEHERKKGSVNSSLKMDRKSNAGSRKAKRLRSLSRSLILCNSKNSDDGSSPDEKCPDPFEMSTSWGQEGIGIYSRPQLLCGSDMDGNMPEPLALSDVVQCKAAVSKNCKNMRKQLFIKDSCICRLCIATGSEGLGIHVSRSPNCTSPGKAFTVSQVLAGGAAHRDGRLSPGDELLSLNGQSLKDLSCKEAESLIQSATGLVTLVIANKNLLREADQQEQVFFCDLAMAPPAAEEENYHSFTQCDRTSPNSTKIRLQEESPTGVCKERPLETQNNCFLHCKATCQRTRSNSTSVNPYWIGEIDCQMAKKAAAYRDRQPYSLYCNQKSLSQQLDCSAGRAPPVSRPSRSLSSAQLMHASCSSQASVISNIVLMKGQGKGLGFSIVGGKDSIYGPIGIYVKTIFPGGAAAADGRLQEGDEILELNGESMYGLTHYDALQKFKAKKGLLTLTVRTSLSTPHSASSYQSSQLCRSLSASTCITKENSSFSSEGTTFSLMTTKPNDRVIMEVTLNKEPGVGLGIGLCNIPYFQCISGIFIHTLSPGSVAHMDGRLRCGDEILEINEAAVQNMTLNEVYAVLSHCSPGAVQIIISRHPDPQVSEQQLKEAVVQAVENNRFGRERHQWSTEGVKRLETNWNGRYQCEKNYIERNVTCCNHRSQKPMTRSSSDSSYNPRSSCNNGTPYQLADLKARVHSVGVPITRQPGLLCSSSRTSLENQSPPTSNEGNHPSQSIKKSTEILVRKPKSSKPKPPPRKYFKQDCTDNDQSNTDVNKKPVPQDDRSPSSTNVQQETGDLLLQGNKTVITHSLFATPLAPRDTEQTVAFSADRDQVRKANPGNPLSSIQRPVLRRQARVDYGLDTTAEDPWVRISDCIKSLFNPTMSEDNSHIDLQANSNPNEESQNTGCPEAVLQKSETEAVSSKEHKSPEHDSVKKGPPVAPKPAWFRQSLKCLRKAHSDTKPQADQNSADPQGISSIGLGSSLSRVSPRGSSIKQRINSFETLSAPQSPEKGNRKLSPNPSVQKDNSPCTKEPESATACLNKTTFSYMEDQGSENRQLHPKISVVTDTKSLDRCCSPKEPLTSVPKRSSSSTDMGVALGLLPSPVTETPVAKAQSLRTRSFPLTATQSCEMMKTNDEKYSNIYSISSHVSSALMKSLLCLPQSPLYCGNNPMDTLAGSSQSSMEENGAPLSPMSESHHSDTGFSLNLSELREYTESLADNGKEEERQEHCLPQASGMSGQSVISLLSPEELKKLIEEVKSLDEATLKQFDDIHVTILHKEEDAGLGFSLAGGADLENKVITVHRVFPNGLAFQEGTIQKGDEVLSINGKSLKGVTHNDALAILRQARQPKQAVVVTRKAKEGEKSLNVSFDSTTSSMASEASTESTTEDTVCTVTLEKTAGGLGFSLEGGKGSIHGDKPIVINRIFKGVASEQSSPVQPGDELLQVHTTVMQGLTRFEAWNIIKALPDGPITAIIKRKNPSPAAAKSAEILQGEE</sequence>
<dbReference type="GO" id="GO:0032735">
    <property type="term" value="P:positive regulation of interleukin-12 production"/>
    <property type="evidence" value="ECO:0007669"/>
    <property type="project" value="Ensembl"/>
</dbReference>
<dbReference type="GO" id="GO:0050930">
    <property type="term" value="P:induction of positive chemotaxis"/>
    <property type="evidence" value="ECO:0007669"/>
    <property type="project" value="Ensembl"/>
</dbReference>
<dbReference type="FunFam" id="2.30.42.10:FF:000127">
    <property type="entry name" value="Pro-interleukin-16"/>
    <property type="match status" value="1"/>
</dbReference>
<dbReference type="GO" id="GO:0032730">
    <property type="term" value="P:positive regulation of interleukin-1 alpha production"/>
    <property type="evidence" value="ECO:0007669"/>
    <property type="project" value="Ensembl"/>
</dbReference>
<feature type="domain" description="PDZ" evidence="14">
    <location>
        <begin position="371"/>
        <end position="457"/>
    </location>
</feature>
<dbReference type="FunFam" id="2.30.42.10:FF:000147">
    <property type="entry name" value="Pro-interleukin-16"/>
    <property type="match status" value="1"/>
</dbReference>
<keyword evidence="16" id="KW-1185">Reference proteome</keyword>
<dbReference type="GO" id="GO:0030595">
    <property type="term" value="P:leukocyte chemotaxis"/>
    <property type="evidence" value="ECO:0007669"/>
    <property type="project" value="Ensembl"/>
</dbReference>
<evidence type="ECO:0000313" key="15">
    <source>
        <dbReference type="Ensembl" id="ENSCPRP00005023535.1"/>
    </source>
</evidence>
<dbReference type="GO" id="GO:0051924">
    <property type="term" value="P:regulation of calcium ion transport"/>
    <property type="evidence" value="ECO:0007669"/>
    <property type="project" value="Ensembl"/>
</dbReference>
<dbReference type="GO" id="GO:0005829">
    <property type="term" value="C:cytosol"/>
    <property type="evidence" value="ECO:0007669"/>
    <property type="project" value="Ensembl"/>
</dbReference>
<evidence type="ECO:0000256" key="7">
    <source>
        <dbReference type="ARBA" id="ARBA00022737"/>
    </source>
</evidence>
<dbReference type="GO" id="GO:0016607">
    <property type="term" value="C:nuclear speck"/>
    <property type="evidence" value="ECO:0007669"/>
    <property type="project" value="Ensembl"/>
</dbReference>
<feature type="compositionally biased region" description="Basic and acidic residues" evidence="13">
    <location>
        <begin position="1"/>
        <end position="11"/>
    </location>
</feature>
<feature type="compositionally biased region" description="Low complexity" evidence="13">
    <location>
        <begin position="665"/>
        <end position="676"/>
    </location>
</feature>
<dbReference type="GO" id="GO:0005925">
    <property type="term" value="C:focal adhesion"/>
    <property type="evidence" value="ECO:0007669"/>
    <property type="project" value="Ensembl"/>
</dbReference>
<evidence type="ECO:0000256" key="8">
    <source>
        <dbReference type="ARBA" id="ARBA00023015"/>
    </source>
</evidence>
<dbReference type="InterPro" id="IPR001478">
    <property type="entry name" value="PDZ"/>
</dbReference>
<dbReference type="CTD" id="3603"/>
<keyword evidence="7" id="KW-0677">Repeat</keyword>
<dbReference type="PANTHER" id="PTHR48484:SF2">
    <property type="entry name" value="PRO-INTERLEUKIN-16"/>
    <property type="match status" value="1"/>
</dbReference>
<feature type="compositionally biased region" description="Polar residues" evidence="13">
    <location>
        <begin position="990"/>
        <end position="1004"/>
    </location>
</feature>
<name>A0A7M4G1K1_CROPO</name>
<dbReference type="KEGG" id="cpoo:109309091"/>
<feature type="domain" description="PDZ" evidence="14">
    <location>
        <begin position="509"/>
        <end position="579"/>
    </location>
</feature>
<evidence type="ECO:0000256" key="9">
    <source>
        <dbReference type="ARBA" id="ARBA00023163"/>
    </source>
</evidence>
<dbReference type="GO" id="GO:0042609">
    <property type="term" value="F:CD4 receptor binding"/>
    <property type="evidence" value="ECO:0007669"/>
    <property type="project" value="Ensembl"/>
</dbReference>
<organism evidence="15 16">
    <name type="scientific">Crocodylus porosus</name>
    <name type="common">Saltwater crocodile</name>
    <name type="synonym">Estuarine crocodile</name>
    <dbReference type="NCBI Taxonomy" id="8502"/>
    <lineage>
        <taxon>Eukaryota</taxon>
        <taxon>Metazoa</taxon>
        <taxon>Chordata</taxon>
        <taxon>Craniata</taxon>
        <taxon>Vertebrata</taxon>
        <taxon>Euteleostomi</taxon>
        <taxon>Archelosauria</taxon>
        <taxon>Archosauria</taxon>
        <taxon>Crocodylia</taxon>
        <taxon>Longirostres</taxon>
        <taxon>Crocodylidae</taxon>
        <taxon>Crocodylus</taxon>
    </lineage>
</organism>
<dbReference type="GO" id="GO:0090543">
    <property type="term" value="C:Flemming body"/>
    <property type="evidence" value="ECO:0007669"/>
    <property type="project" value="Ensembl"/>
</dbReference>
<dbReference type="CDD" id="cd06763">
    <property type="entry name" value="PDZ7_PDZD2-PDZ4_hPro-IL-16-like"/>
    <property type="match status" value="1"/>
</dbReference>
<feature type="compositionally biased region" description="Basic residues" evidence="13">
    <location>
        <begin position="741"/>
        <end position="755"/>
    </location>
</feature>
<evidence type="ECO:0000256" key="6">
    <source>
        <dbReference type="ARBA" id="ARBA00022553"/>
    </source>
</evidence>
<dbReference type="GO" id="GO:0005125">
    <property type="term" value="F:cytokine activity"/>
    <property type="evidence" value="ECO:0007669"/>
    <property type="project" value="UniProtKB-KW"/>
</dbReference>
<evidence type="ECO:0000256" key="3">
    <source>
        <dbReference type="ARBA" id="ARBA00022500"/>
    </source>
</evidence>
<feature type="region of interest" description="Disordered" evidence="13">
    <location>
        <begin position="952"/>
        <end position="1032"/>
    </location>
</feature>
<feature type="compositionally biased region" description="Polar residues" evidence="13">
    <location>
        <begin position="1013"/>
        <end position="1026"/>
    </location>
</feature>
<dbReference type="CDD" id="cd06762">
    <property type="entry name" value="PDZ6_PDZD2-PDZ3_hPro-IL-16-like"/>
    <property type="match status" value="1"/>
</dbReference>
<dbReference type="PRINTS" id="PR01931">
    <property type="entry name" value="INTRLEUKIN16"/>
</dbReference>
<dbReference type="PANTHER" id="PTHR48484">
    <property type="entry name" value="PRO-INTERLEUKIN-16"/>
    <property type="match status" value="1"/>
</dbReference>
<comment type="subcellular location">
    <subcellularLocation>
        <location evidence="12">Cytoplasm</location>
    </subcellularLocation>
    <subcellularLocation>
        <location evidence="1 12">Nucleus</location>
    </subcellularLocation>
    <subcellularLocation>
        <location evidence="12">Secreted</location>
    </subcellularLocation>
</comment>
<dbReference type="InterPro" id="IPR055287">
    <property type="entry name" value="IL-16-like"/>
</dbReference>
<dbReference type="GO" id="GO:0032755">
    <property type="term" value="P:positive regulation of interleukin-6 production"/>
    <property type="evidence" value="ECO:0007669"/>
    <property type="project" value="Ensembl"/>
</dbReference>
<evidence type="ECO:0000256" key="4">
    <source>
        <dbReference type="ARBA" id="ARBA00022514"/>
    </source>
</evidence>
<feature type="domain" description="PDZ" evidence="14">
    <location>
        <begin position="1390"/>
        <end position="1475"/>
    </location>
</feature>
<evidence type="ECO:0000256" key="13">
    <source>
        <dbReference type="SAM" id="MobiDB-lite"/>
    </source>
</evidence>
<feature type="domain" description="PDZ" evidence="14">
    <location>
        <begin position="1271"/>
        <end position="1355"/>
    </location>
</feature>
<comment type="subunit">
    <text evidence="12">Homotetramer.</text>
</comment>
<dbReference type="GO" id="GO:0050729">
    <property type="term" value="P:positive regulation of inflammatory response"/>
    <property type="evidence" value="ECO:0007669"/>
    <property type="project" value="Ensembl"/>
</dbReference>
<feature type="region of interest" description="Disordered" evidence="13">
    <location>
        <begin position="1"/>
        <end position="34"/>
    </location>
</feature>
<feature type="region of interest" description="Disordered" evidence="13">
    <location>
        <begin position="701"/>
        <end position="789"/>
    </location>
</feature>
<dbReference type="SUPFAM" id="SSF50156">
    <property type="entry name" value="PDZ domain-like"/>
    <property type="match status" value="5"/>
</dbReference>
<feature type="compositionally biased region" description="Basic and acidic residues" evidence="13">
    <location>
        <begin position="770"/>
        <end position="781"/>
    </location>
</feature>